<dbReference type="GO" id="GO:0016491">
    <property type="term" value="F:oxidoreductase activity"/>
    <property type="evidence" value="ECO:0007669"/>
    <property type="project" value="UniProtKB-KW"/>
</dbReference>
<dbReference type="SUPFAM" id="SSF51735">
    <property type="entry name" value="NAD(P)-binding Rossmann-fold domains"/>
    <property type="match status" value="1"/>
</dbReference>
<keyword evidence="4" id="KW-1185">Reference proteome</keyword>
<dbReference type="PANTHER" id="PTHR43818:SF5">
    <property type="entry name" value="OXIDOREDUCTASE FAMILY PROTEIN"/>
    <property type="match status" value="1"/>
</dbReference>
<evidence type="ECO:0000313" key="4">
    <source>
        <dbReference type="Proteomes" id="UP000076079"/>
    </source>
</evidence>
<reference evidence="3 4" key="1">
    <citation type="journal article" date="2016" name="Genome Announc.">
        <title>First Complete Genome Sequence of a Subdivision 6 Acidobacterium Strain.</title>
        <authorList>
            <person name="Huang S."/>
            <person name="Vieira S."/>
            <person name="Bunk B."/>
            <person name="Riedel T."/>
            <person name="Sproer C."/>
            <person name="Overmann J."/>
        </authorList>
    </citation>
    <scope>NUCLEOTIDE SEQUENCE [LARGE SCALE GENOMIC DNA]</scope>
    <source>
        <strain evidence="4">DSM 100886 HEG_-6_39</strain>
    </source>
</reference>
<reference evidence="4" key="2">
    <citation type="submission" date="2016-04" db="EMBL/GenBank/DDBJ databases">
        <title>First Complete Genome Sequence of a Subdivision 6 Acidobacterium.</title>
        <authorList>
            <person name="Huang S."/>
            <person name="Vieira S."/>
            <person name="Bunk B."/>
            <person name="Riedel T."/>
            <person name="Sproeer C."/>
            <person name="Overmann J."/>
        </authorList>
    </citation>
    <scope>NUCLEOTIDE SEQUENCE [LARGE SCALE GENOMIC DNA]</scope>
    <source>
        <strain evidence="4">DSM 100886 HEG_-6_39</strain>
    </source>
</reference>
<dbReference type="STRING" id="1855912.LuPra_02916"/>
<organism evidence="3 4">
    <name type="scientific">Luteitalea pratensis</name>
    <dbReference type="NCBI Taxonomy" id="1855912"/>
    <lineage>
        <taxon>Bacteria</taxon>
        <taxon>Pseudomonadati</taxon>
        <taxon>Acidobacteriota</taxon>
        <taxon>Vicinamibacteria</taxon>
        <taxon>Vicinamibacterales</taxon>
        <taxon>Vicinamibacteraceae</taxon>
        <taxon>Luteitalea</taxon>
    </lineage>
</organism>
<accession>A0A143PM69</accession>
<feature type="domain" description="Gfo/Idh/MocA-like oxidoreductase N-terminal" evidence="1">
    <location>
        <begin position="42"/>
        <end position="170"/>
    </location>
</feature>
<dbReference type="Proteomes" id="UP000076079">
    <property type="component" value="Chromosome"/>
</dbReference>
<feature type="domain" description="GFO/IDH/MocA-like oxidoreductase" evidence="2">
    <location>
        <begin position="192"/>
        <end position="324"/>
    </location>
</feature>
<dbReference type="InterPro" id="IPR019546">
    <property type="entry name" value="TAT_signal_bac_arc"/>
</dbReference>
<dbReference type="AlphaFoldDB" id="A0A143PM69"/>
<dbReference type="Pfam" id="PF01408">
    <property type="entry name" value="GFO_IDH_MocA"/>
    <property type="match status" value="1"/>
</dbReference>
<dbReference type="Pfam" id="PF22725">
    <property type="entry name" value="GFO_IDH_MocA_C3"/>
    <property type="match status" value="1"/>
</dbReference>
<gene>
    <name evidence="3" type="primary">yvaA_3</name>
    <name evidence="3" type="ORF">LuPra_02916</name>
</gene>
<dbReference type="InterPro" id="IPR000683">
    <property type="entry name" value="Gfo/Idh/MocA-like_OxRdtase_N"/>
</dbReference>
<name>A0A143PM69_LUTPR</name>
<dbReference type="OrthoDB" id="9781966at2"/>
<dbReference type="InterPro" id="IPR036291">
    <property type="entry name" value="NAD(P)-bd_dom_sf"/>
</dbReference>
<keyword evidence="3" id="KW-0560">Oxidoreductase</keyword>
<dbReference type="Gene3D" id="3.30.360.10">
    <property type="entry name" value="Dihydrodipicolinate Reductase, domain 2"/>
    <property type="match status" value="1"/>
</dbReference>
<dbReference type="EC" id="1.-.-.-" evidence="3"/>
<proteinExistence type="predicted"/>
<dbReference type="InterPro" id="IPR050463">
    <property type="entry name" value="Gfo/Idh/MocA_oxidrdct_glycsds"/>
</dbReference>
<evidence type="ECO:0000259" key="1">
    <source>
        <dbReference type="Pfam" id="PF01408"/>
    </source>
</evidence>
<dbReference type="Gene3D" id="3.40.50.720">
    <property type="entry name" value="NAD(P)-binding Rossmann-like Domain"/>
    <property type="match status" value="1"/>
</dbReference>
<dbReference type="SUPFAM" id="SSF55347">
    <property type="entry name" value="Glyceraldehyde-3-phosphate dehydrogenase-like, C-terminal domain"/>
    <property type="match status" value="1"/>
</dbReference>
<dbReference type="EMBL" id="CP015136">
    <property type="protein sequence ID" value="AMY09692.1"/>
    <property type="molecule type" value="Genomic_DNA"/>
</dbReference>
<dbReference type="InterPro" id="IPR006311">
    <property type="entry name" value="TAT_signal"/>
</dbReference>
<dbReference type="KEGG" id="abac:LuPra_02916"/>
<protein>
    <submittedName>
        <fullName evidence="3">Putative oxidoreductase YvaA</fullName>
        <ecNumber evidence="3">1.-.-.-</ecNumber>
    </submittedName>
</protein>
<dbReference type="PROSITE" id="PS51318">
    <property type="entry name" value="TAT"/>
    <property type="match status" value="1"/>
</dbReference>
<evidence type="ECO:0000259" key="2">
    <source>
        <dbReference type="Pfam" id="PF22725"/>
    </source>
</evidence>
<dbReference type="InterPro" id="IPR055170">
    <property type="entry name" value="GFO_IDH_MocA-like_dom"/>
</dbReference>
<dbReference type="RefSeq" id="WP_110171422.1">
    <property type="nucleotide sequence ID" value="NZ_CP015136.1"/>
</dbReference>
<dbReference type="PATRIC" id="fig|1813736.3.peg.3108"/>
<sequence length="425" mass="46009">MSEQSGSTRRDFLKTTTAAAVGSGLAGWSVIPGAHAQGSDEIRIGLIGAGGRGSGAVADVFKGHETGVRLVAVGDMFSDRTEQAVKRLSEQYGARAAVKPEHVFTGFDAYQKVLAVPDVNYVILATPPGFRPTHLEAAIGAGKNTFTEKPLAVDGPGIRKVMALAKEADAKGISIVGGTQRRHQHGYIETMKRVHGGAIGDVVGMRAYWNQGFLWKRDRQPAWSDMEWQLRNWLYFTWLSGDHIVEQHIHNIDVINWVKKGPPVKATGMGGRQVRTDKAYGHIFDHFAIDYEYPDGSHSLSMCRQIDNCANSVSEAIVGTKGSAQLDKYEITGSAAWKGEKDPISPYVQEHIDLIRIIRAGQKINELQTVAESTLTAIMGRMSAYSGKAVTWDEALNSAEAIVPASLQLGPIPTPPVPMPGQGTI</sequence>
<dbReference type="GO" id="GO:0000166">
    <property type="term" value="F:nucleotide binding"/>
    <property type="evidence" value="ECO:0007669"/>
    <property type="project" value="InterPro"/>
</dbReference>
<dbReference type="NCBIfam" id="TIGR01409">
    <property type="entry name" value="TAT_signal_seq"/>
    <property type="match status" value="1"/>
</dbReference>
<dbReference type="PANTHER" id="PTHR43818">
    <property type="entry name" value="BCDNA.GH03377"/>
    <property type="match status" value="1"/>
</dbReference>
<evidence type="ECO:0000313" key="3">
    <source>
        <dbReference type="EMBL" id="AMY09692.1"/>
    </source>
</evidence>